<protein>
    <submittedName>
        <fullName evidence="1">Uncharacterized protein</fullName>
    </submittedName>
</protein>
<dbReference type="STRING" id="933852.A0A0C2XZA6"/>
<dbReference type="EMBL" id="KN824277">
    <property type="protein sequence ID" value="KIM34192.1"/>
    <property type="molecule type" value="Genomic_DNA"/>
</dbReference>
<proteinExistence type="predicted"/>
<dbReference type="InterPro" id="IPR019188">
    <property type="entry name" value="SNAPC1"/>
</dbReference>
<evidence type="ECO:0000313" key="2">
    <source>
        <dbReference type="Proteomes" id="UP000054097"/>
    </source>
</evidence>
<dbReference type="Pfam" id="PF09808">
    <property type="entry name" value="SNAPC1"/>
    <property type="match status" value="1"/>
</dbReference>
<gene>
    <name evidence="1" type="ORF">M408DRAFT_60079</name>
</gene>
<name>A0A0C2XZA6_SERVB</name>
<reference evidence="2" key="2">
    <citation type="submission" date="2015-01" db="EMBL/GenBank/DDBJ databases">
        <title>Evolutionary Origins and Diversification of the Mycorrhizal Mutualists.</title>
        <authorList>
            <consortium name="DOE Joint Genome Institute"/>
            <consortium name="Mycorrhizal Genomics Consortium"/>
            <person name="Kohler A."/>
            <person name="Kuo A."/>
            <person name="Nagy L.G."/>
            <person name="Floudas D."/>
            <person name="Copeland A."/>
            <person name="Barry K.W."/>
            <person name="Cichocki N."/>
            <person name="Veneault-Fourrey C."/>
            <person name="LaButti K."/>
            <person name="Lindquist E.A."/>
            <person name="Lipzen A."/>
            <person name="Lundell T."/>
            <person name="Morin E."/>
            <person name="Murat C."/>
            <person name="Riley R."/>
            <person name="Ohm R."/>
            <person name="Sun H."/>
            <person name="Tunlid A."/>
            <person name="Henrissat B."/>
            <person name="Grigoriev I.V."/>
            <person name="Hibbett D.S."/>
            <person name="Martin F."/>
        </authorList>
    </citation>
    <scope>NUCLEOTIDE SEQUENCE [LARGE SCALE GENOMIC DNA]</scope>
    <source>
        <strain evidence="2">MAFF 305830</strain>
    </source>
</reference>
<keyword evidence="2" id="KW-1185">Reference proteome</keyword>
<evidence type="ECO:0000313" key="1">
    <source>
        <dbReference type="EMBL" id="KIM34192.1"/>
    </source>
</evidence>
<dbReference type="OrthoDB" id="3253083at2759"/>
<dbReference type="Proteomes" id="UP000054097">
    <property type="component" value="Unassembled WGS sequence"/>
</dbReference>
<sequence length="306" mass="34814">MSLLPSVKVLTSAALQHSYFTSELFVSAARADIESLLSTFEHLAEDESEPYTVFKRIWIKEGWNHAHLFVWDDGAREQYMQTMFRLFLERVTEEEDELLQAGVVFAVYTLFKLQAASTTLHQVTHIPIAIDTLQHLTILAKSSSQPHQPHLVHILQYLVTHSHFHVVPSSELKPYNPTILPHSYIDRSQEGLPTKQTGKSGKTRTELDRIGRRKWQMLNTWVDERTGGEYGWSSRPGDNYSVDKAAVVDLIPEDLEASAEKNALGRLKALSKDSDTPSSSEGIERFEKMLEKNAGILRNRWKSAEN</sequence>
<reference evidence="1 2" key="1">
    <citation type="submission" date="2014-04" db="EMBL/GenBank/DDBJ databases">
        <authorList>
            <consortium name="DOE Joint Genome Institute"/>
            <person name="Kuo A."/>
            <person name="Zuccaro A."/>
            <person name="Kohler A."/>
            <person name="Nagy L.G."/>
            <person name="Floudas D."/>
            <person name="Copeland A."/>
            <person name="Barry K.W."/>
            <person name="Cichocki N."/>
            <person name="Veneault-Fourrey C."/>
            <person name="LaButti K."/>
            <person name="Lindquist E.A."/>
            <person name="Lipzen A."/>
            <person name="Lundell T."/>
            <person name="Morin E."/>
            <person name="Murat C."/>
            <person name="Sun H."/>
            <person name="Tunlid A."/>
            <person name="Henrissat B."/>
            <person name="Grigoriev I.V."/>
            <person name="Hibbett D.S."/>
            <person name="Martin F."/>
            <person name="Nordberg H.P."/>
            <person name="Cantor M.N."/>
            <person name="Hua S.X."/>
        </authorList>
    </citation>
    <scope>NUCLEOTIDE SEQUENCE [LARGE SCALE GENOMIC DNA]</scope>
    <source>
        <strain evidence="1 2">MAFF 305830</strain>
    </source>
</reference>
<dbReference type="AlphaFoldDB" id="A0A0C2XZA6"/>
<organism evidence="1 2">
    <name type="scientific">Serendipita vermifera MAFF 305830</name>
    <dbReference type="NCBI Taxonomy" id="933852"/>
    <lineage>
        <taxon>Eukaryota</taxon>
        <taxon>Fungi</taxon>
        <taxon>Dikarya</taxon>
        <taxon>Basidiomycota</taxon>
        <taxon>Agaricomycotina</taxon>
        <taxon>Agaricomycetes</taxon>
        <taxon>Sebacinales</taxon>
        <taxon>Serendipitaceae</taxon>
        <taxon>Serendipita</taxon>
    </lineage>
</organism>
<accession>A0A0C2XZA6</accession>
<dbReference type="HOGENOM" id="CLU_059053_0_0_1"/>